<dbReference type="Proteomes" id="UP001151699">
    <property type="component" value="Chromosome B"/>
</dbReference>
<keyword evidence="2" id="KW-1185">Reference proteome</keyword>
<sequence length="87" mass="10118">MLRMTNKFEFGLVNGIWQHPIIDGLVSDHLAASRGWFGQWSSTGHEWLTRRCFLKDFKFTPVNDTIVSSHIDNLPNNAAARSRFRWN</sequence>
<reference evidence="1" key="1">
    <citation type="submission" date="2022-07" db="EMBL/GenBank/DDBJ databases">
        <authorList>
            <person name="Trinca V."/>
            <person name="Uliana J.V.C."/>
            <person name="Torres T.T."/>
            <person name="Ward R.J."/>
            <person name="Monesi N."/>
        </authorList>
    </citation>
    <scope>NUCLEOTIDE SEQUENCE</scope>
    <source>
        <strain evidence="1">HSMRA1968</strain>
        <tissue evidence="1">Whole embryos</tissue>
    </source>
</reference>
<dbReference type="EMBL" id="WJQU01000002">
    <property type="protein sequence ID" value="KAJ6641536.1"/>
    <property type="molecule type" value="Genomic_DNA"/>
</dbReference>
<dbReference type="AlphaFoldDB" id="A0A9Q0N1G0"/>
<gene>
    <name evidence="1" type="ORF">Bhyg_06475</name>
</gene>
<comment type="caution">
    <text evidence="1">The sequence shown here is derived from an EMBL/GenBank/DDBJ whole genome shotgun (WGS) entry which is preliminary data.</text>
</comment>
<evidence type="ECO:0000313" key="2">
    <source>
        <dbReference type="Proteomes" id="UP001151699"/>
    </source>
</evidence>
<organism evidence="1 2">
    <name type="scientific">Pseudolycoriella hygida</name>
    <dbReference type="NCBI Taxonomy" id="35572"/>
    <lineage>
        <taxon>Eukaryota</taxon>
        <taxon>Metazoa</taxon>
        <taxon>Ecdysozoa</taxon>
        <taxon>Arthropoda</taxon>
        <taxon>Hexapoda</taxon>
        <taxon>Insecta</taxon>
        <taxon>Pterygota</taxon>
        <taxon>Neoptera</taxon>
        <taxon>Endopterygota</taxon>
        <taxon>Diptera</taxon>
        <taxon>Nematocera</taxon>
        <taxon>Sciaroidea</taxon>
        <taxon>Sciaridae</taxon>
        <taxon>Pseudolycoriella</taxon>
    </lineage>
</organism>
<protein>
    <submittedName>
        <fullName evidence="1">Uncharacterized protein</fullName>
    </submittedName>
</protein>
<name>A0A9Q0N1G0_9DIPT</name>
<evidence type="ECO:0000313" key="1">
    <source>
        <dbReference type="EMBL" id="KAJ6641536.1"/>
    </source>
</evidence>
<proteinExistence type="predicted"/>
<accession>A0A9Q0N1G0</accession>